<keyword evidence="3 10" id="KW-0997">Cell inner membrane</keyword>
<feature type="binding site" evidence="10">
    <location>
        <position position="135"/>
    </location>
    <ligand>
        <name>Mn(2+)</name>
        <dbReference type="ChEBI" id="CHEBI:29035"/>
        <label>2</label>
    </ligand>
</feature>
<evidence type="ECO:0000256" key="3">
    <source>
        <dbReference type="ARBA" id="ARBA00022519"/>
    </source>
</evidence>
<evidence type="ECO:0000256" key="8">
    <source>
        <dbReference type="ARBA" id="ARBA00023136"/>
    </source>
</evidence>
<feature type="binding site" evidence="10">
    <location>
        <position position="28"/>
    </location>
    <ligand>
        <name>Mn(2+)</name>
        <dbReference type="ChEBI" id="CHEBI:29035"/>
        <label>1</label>
    </ligand>
</feature>
<dbReference type="GO" id="GO:0009245">
    <property type="term" value="P:lipid A biosynthetic process"/>
    <property type="evidence" value="ECO:0007669"/>
    <property type="project" value="UniProtKB-UniRule"/>
</dbReference>
<dbReference type="NCBIfam" id="NF003743">
    <property type="entry name" value="PRK05340.1"/>
    <property type="match status" value="1"/>
</dbReference>
<dbReference type="PANTHER" id="PTHR34990">
    <property type="entry name" value="UDP-2,3-DIACYLGLUCOSAMINE HYDROLASE-RELATED"/>
    <property type="match status" value="1"/>
</dbReference>
<dbReference type="HAMAP" id="MF_00575">
    <property type="entry name" value="LpxH"/>
    <property type="match status" value="1"/>
</dbReference>
<keyword evidence="1 10" id="KW-1003">Cell membrane</keyword>
<feature type="binding site" evidence="10">
    <location>
        <position position="219"/>
    </location>
    <ligand>
        <name>Mn(2+)</name>
        <dbReference type="ChEBI" id="CHEBI:29035"/>
        <label>2</label>
    </ligand>
</feature>
<keyword evidence="2 10" id="KW-0444">Lipid biosynthesis</keyword>
<proteinExistence type="inferred from homology"/>
<dbReference type="CDD" id="cd07398">
    <property type="entry name" value="MPP_YbbF-LpxH"/>
    <property type="match status" value="1"/>
</dbReference>
<dbReference type="Gene3D" id="3.60.21.10">
    <property type="match status" value="1"/>
</dbReference>
<evidence type="ECO:0000256" key="10">
    <source>
        <dbReference type="HAMAP-Rule" id="MF_00575"/>
    </source>
</evidence>
<keyword evidence="5 10" id="KW-0479">Metal-binding</keyword>
<feature type="binding site" evidence="10">
    <location>
        <position position="26"/>
    </location>
    <ligand>
        <name>Mn(2+)</name>
        <dbReference type="ChEBI" id="CHEBI:29035"/>
        <label>1</label>
    </ligand>
</feature>
<dbReference type="Proteomes" id="UP000293912">
    <property type="component" value="Chromosome"/>
</dbReference>
<evidence type="ECO:0000256" key="9">
    <source>
        <dbReference type="ARBA" id="ARBA00023211"/>
    </source>
</evidence>
<dbReference type="GO" id="GO:0005737">
    <property type="term" value="C:cytoplasm"/>
    <property type="evidence" value="ECO:0007669"/>
    <property type="project" value="InterPro"/>
</dbReference>
<feature type="binding site" evidence="10">
    <location>
        <position position="60"/>
    </location>
    <ligand>
        <name>Mn(2+)</name>
        <dbReference type="ChEBI" id="CHEBI:29035"/>
        <label>1</label>
    </ligand>
</feature>
<dbReference type="EC" id="3.6.1.54" evidence="10"/>
<dbReference type="GO" id="GO:0008758">
    <property type="term" value="F:UDP-2,3-diacylglucosamine hydrolase activity"/>
    <property type="evidence" value="ECO:0007669"/>
    <property type="project" value="UniProtKB-UniRule"/>
</dbReference>
<keyword evidence="7 10" id="KW-0443">Lipid metabolism</keyword>
<feature type="domain" description="Calcineurin-like phosphoesterase" evidence="11">
    <location>
        <begin position="22"/>
        <end position="223"/>
    </location>
</feature>
<organism evidence="12 13">
    <name type="scientific">Hydrogenophaga pseudoflava</name>
    <name type="common">Pseudomonas carboxydoflava</name>
    <dbReference type="NCBI Taxonomy" id="47421"/>
    <lineage>
        <taxon>Bacteria</taxon>
        <taxon>Pseudomonadati</taxon>
        <taxon>Pseudomonadota</taxon>
        <taxon>Betaproteobacteria</taxon>
        <taxon>Burkholderiales</taxon>
        <taxon>Comamonadaceae</taxon>
        <taxon>Hydrogenophaga</taxon>
    </lineage>
</organism>
<dbReference type="AlphaFoldDB" id="A0A4P6X5X8"/>
<comment type="similarity">
    <text evidence="10">Belongs to the LpxH family.</text>
</comment>
<dbReference type="EMBL" id="CP037867">
    <property type="protein sequence ID" value="QBM29211.1"/>
    <property type="molecule type" value="Genomic_DNA"/>
</dbReference>
<evidence type="ECO:0000259" key="11">
    <source>
        <dbReference type="Pfam" id="PF00149"/>
    </source>
</evidence>
<comment type="pathway">
    <text evidence="10">Glycolipid biosynthesis; lipid IV(A) biosynthesis; lipid IV(A) from (3R)-3-hydroxytetradecanoyl-[acyl-carrier-protein] and UDP-N-acetyl-alpha-D-glucosamine: step 4/6.</text>
</comment>
<comment type="subcellular location">
    <subcellularLocation>
        <location evidence="10">Cell inner membrane</location>
        <topology evidence="10">Peripheral membrane protein</topology>
        <orientation evidence="10">Cytoplasmic side</orientation>
    </subcellularLocation>
</comment>
<dbReference type="GO" id="GO:0019897">
    <property type="term" value="C:extrinsic component of plasma membrane"/>
    <property type="evidence" value="ECO:0007669"/>
    <property type="project" value="UniProtKB-UniRule"/>
</dbReference>
<keyword evidence="9 10" id="KW-0464">Manganese</keyword>
<dbReference type="UniPathway" id="UPA00359">
    <property type="reaction ID" value="UER00480"/>
</dbReference>
<keyword evidence="8 10" id="KW-0472">Membrane</keyword>
<keyword evidence="13" id="KW-1185">Reference proteome</keyword>
<dbReference type="PANTHER" id="PTHR34990:SF1">
    <property type="entry name" value="UDP-2,3-DIACYLGLUCOSAMINE HYDROLASE"/>
    <property type="match status" value="1"/>
</dbReference>
<keyword evidence="6 10" id="KW-0378">Hydrolase</keyword>
<dbReference type="RefSeq" id="WP_133157190.1">
    <property type="nucleotide sequence ID" value="NZ_CP037867.1"/>
</dbReference>
<comment type="caution">
    <text evidence="10">Lacks conserved residue(s) required for the propagation of feature annotation.</text>
</comment>
<dbReference type="InterPro" id="IPR004843">
    <property type="entry name" value="Calcineurin-like_PHP"/>
</dbReference>
<evidence type="ECO:0000256" key="6">
    <source>
        <dbReference type="ARBA" id="ARBA00022801"/>
    </source>
</evidence>
<dbReference type="KEGG" id="hpse:HPF_16080"/>
<evidence type="ECO:0000256" key="2">
    <source>
        <dbReference type="ARBA" id="ARBA00022516"/>
    </source>
</evidence>
<dbReference type="Pfam" id="PF00149">
    <property type="entry name" value="Metallophos"/>
    <property type="match status" value="1"/>
</dbReference>
<accession>A0A4P6X5X8</accession>
<gene>
    <name evidence="10 12" type="primary">lpxH</name>
    <name evidence="12" type="ORF">HPF_16080</name>
</gene>
<feature type="binding site" evidence="10">
    <location>
        <position position="181"/>
    </location>
    <ligand>
        <name>substrate</name>
    </ligand>
</feature>
<reference evidence="12 13" key="1">
    <citation type="submission" date="2019-03" db="EMBL/GenBank/DDBJ databases">
        <authorList>
            <person name="Sebastian G."/>
            <person name="Baumann P."/>
            <person name="Ruckert C."/>
            <person name="Kalinowski J."/>
            <person name="Nebel B."/>
            <person name="Takors R."/>
            <person name="Blombach B."/>
        </authorList>
    </citation>
    <scope>NUCLEOTIDE SEQUENCE [LARGE SCALE GENOMIC DNA]</scope>
    <source>
        <strain evidence="12 13">DSM 1084</strain>
    </source>
</reference>
<evidence type="ECO:0000256" key="7">
    <source>
        <dbReference type="ARBA" id="ARBA00023098"/>
    </source>
</evidence>
<dbReference type="GO" id="GO:0030145">
    <property type="term" value="F:manganese ion binding"/>
    <property type="evidence" value="ECO:0007669"/>
    <property type="project" value="UniProtKB-UniRule"/>
</dbReference>
<feature type="binding site" evidence="10">
    <location>
        <position position="185"/>
    </location>
    <ligand>
        <name>substrate</name>
    </ligand>
</feature>
<evidence type="ECO:0000256" key="5">
    <source>
        <dbReference type="ARBA" id="ARBA00022723"/>
    </source>
</evidence>
<evidence type="ECO:0000313" key="12">
    <source>
        <dbReference type="EMBL" id="QBM29211.1"/>
    </source>
</evidence>
<sequence>MTNLPVDRFAELRAPAHWQAVDFISDLHLHPGEPQTLGAWWRYLERPPEERADALFILGDLFEVWVGDDALENPDSFGALCARQLHQHSIDTPVFFMCGNRDFLVGPSALSACGMQGLDDPTVLEFMGARWLLSHGDALCLDDTDYLAFRAMVRSAEWQRSFLAQPLAQREAVARDLRERSEARKKSLAHDPALWADVDAEEARRWLRAAGAATLIHGHTHRPATHDLGEGLQRVVLSDWDAAATPARLDILRLRHSGFSHLRP</sequence>
<feature type="binding site" evidence="10">
    <location>
        <position position="219"/>
    </location>
    <ligand>
        <name>substrate</name>
    </ligand>
</feature>
<protein>
    <recommendedName>
        <fullName evidence="10">UDP-2,3-diacylglucosamine hydrolase</fullName>
        <ecNumber evidence="10">3.6.1.54</ecNumber>
    </recommendedName>
    <alternativeName>
        <fullName evidence="10">UDP-2,3-diacylglucosamine diphosphatase</fullName>
    </alternativeName>
</protein>
<feature type="binding site" evidence="10">
    <location>
        <position position="60"/>
    </location>
    <ligand>
        <name>Mn(2+)</name>
        <dbReference type="ChEBI" id="CHEBI:29035"/>
        <label>2</label>
    </ligand>
</feature>
<dbReference type="SUPFAM" id="SSF56300">
    <property type="entry name" value="Metallo-dependent phosphatases"/>
    <property type="match status" value="1"/>
</dbReference>
<comment type="function">
    <text evidence="10">Hydrolyzes the pyrophosphate bond of UDP-2,3-diacylglucosamine to yield 2,3-diacylglucosamine 1-phosphate (lipid X) and UMP by catalyzing the attack of water at the alpha-P atom. Involved in the biosynthesis of lipid A, a phosphorylated glycolipid that anchors the lipopolysaccharide to the outer membrane of the cell.</text>
</comment>
<feature type="binding site" evidence="10">
    <location>
        <begin position="100"/>
        <end position="101"/>
    </location>
    <ligand>
        <name>substrate</name>
    </ligand>
</feature>
<evidence type="ECO:0000313" key="13">
    <source>
        <dbReference type="Proteomes" id="UP000293912"/>
    </source>
</evidence>
<comment type="cofactor">
    <cofactor evidence="10">
        <name>Mn(2+)</name>
        <dbReference type="ChEBI" id="CHEBI:29035"/>
    </cofactor>
    <text evidence="10">Binds 2 Mn(2+) ions per subunit in a binuclear metal center.</text>
</comment>
<evidence type="ECO:0000256" key="4">
    <source>
        <dbReference type="ARBA" id="ARBA00022556"/>
    </source>
</evidence>
<comment type="catalytic activity">
    <reaction evidence="10">
        <text>UDP-2-N,3-O-bis[(3R)-3-hydroxytetradecanoyl]-alpha-D-glucosamine + H2O = 2-N,3-O-bis[(3R)-3-hydroxytetradecanoyl]-alpha-D-glucosaminyl 1-phosphate + UMP + 2 H(+)</text>
        <dbReference type="Rhea" id="RHEA:25213"/>
        <dbReference type="ChEBI" id="CHEBI:15377"/>
        <dbReference type="ChEBI" id="CHEBI:15378"/>
        <dbReference type="ChEBI" id="CHEBI:57865"/>
        <dbReference type="ChEBI" id="CHEBI:57957"/>
        <dbReference type="ChEBI" id="CHEBI:78847"/>
        <dbReference type="EC" id="3.6.1.54"/>
    </reaction>
</comment>
<feature type="binding site" evidence="10">
    <location>
        <position position="100"/>
    </location>
    <ligand>
        <name>Mn(2+)</name>
        <dbReference type="ChEBI" id="CHEBI:29035"/>
        <label>2</label>
    </ligand>
</feature>
<dbReference type="NCBIfam" id="TIGR01854">
    <property type="entry name" value="lipid_A_lpxH"/>
    <property type="match status" value="1"/>
</dbReference>
<evidence type="ECO:0000256" key="1">
    <source>
        <dbReference type="ARBA" id="ARBA00022475"/>
    </source>
</evidence>
<name>A0A4P6X5X8_HYDPS</name>
<dbReference type="InterPro" id="IPR029052">
    <property type="entry name" value="Metallo-depent_PP-like"/>
</dbReference>
<dbReference type="InterPro" id="IPR043461">
    <property type="entry name" value="LpxH-like"/>
</dbReference>
<dbReference type="InterPro" id="IPR010138">
    <property type="entry name" value="UDP-diacylglucosamine_Hdrlase"/>
</dbReference>
<feature type="binding site" evidence="10">
    <location>
        <position position="143"/>
    </location>
    <ligand>
        <name>substrate</name>
    </ligand>
</feature>
<feature type="binding site" evidence="10">
    <location>
        <position position="221"/>
    </location>
    <ligand>
        <name>Mn(2+)</name>
        <dbReference type="ChEBI" id="CHEBI:29035"/>
        <label>1</label>
    </ligand>
</feature>
<keyword evidence="4 10" id="KW-0441">Lipid A biosynthesis</keyword>